<comment type="similarity">
    <text evidence="1">Belongs to the methyltransferase superfamily. L-isoaspartyl/D-aspartyl protein methyltransferase family.</text>
</comment>
<evidence type="ECO:0000313" key="4">
    <source>
        <dbReference type="EMBL" id="AVO35552.1"/>
    </source>
</evidence>
<keyword evidence="4" id="KW-0808">Transferase</keyword>
<dbReference type="EMBL" id="CP027666">
    <property type="protein sequence ID" value="AVO35552.1"/>
    <property type="molecule type" value="Genomic_DNA"/>
</dbReference>
<dbReference type="CDD" id="cd02440">
    <property type="entry name" value="AdoMet_MTases"/>
    <property type="match status" value="1"/>
</dbReference>
<evidence type="ECO:0000256" key="2">
    <source>
        <dbReference type="ARBA" id="ARBA00013346"/>
    </source>
</evidence>
<evidence type="ECO:0000256" key="1">
    <source>
        <dbReference type="ARBA" id="ARBA00005369"/>
    </source>
</evidence>
<dbReference type="GO" id="GO:0032259">
    <property type="term" value="P:methylation"/>
    <property type="evidence" value="ECO:0007669"/>
    <property type="project" value="UniProtKB-KW"/>
</dbReference>
<dbReference type="GO" id="GO:0004719">
    <property type="term" value="F:protein-L-isoaspartate (D-aspartate) O-methyltransferase activity"/>
    <property type="evidence" value="ECO:0007669"/>
    <property type="project" value="InterPro"/>
</dbReference>
<dbReference type="InterPro" id="IPR000682">
    <property type="entry name" value="PCMT"/>
</dbReference>
<keyword evidence="4" id="KW-0489">Methyltransferase</keyword>
<sequence length="224" mass="24320">MNVEQARFNMIEQQIRPWDVLDAHVLELLAVVKREDFVPPAFRALAFADMQIPLSDNEAGIAAGQVMLEPRIEARILQDLQVAKHEKVLEIGTGSGFMAALLGHRAQRVLSLEIDNGLAAFARANLQRAGVLNVEVRVADGATADLSAEGPFDVIALSGSVGVVPERLVQMLKPGGRLMGIVGGEPIMRATLVQQAATGALVTQPWDEKVPRLLNFPEPSRFKF</sequence>
<dbReference type="Gene3D" id="3.40.50.150">
    <property type="entry name" value="Vaccinia Virus protein VP39"/>
    <property type="match status" value="1"/>
</dbReference>
<dbReference type="KEGG" id="otk:C6570_15980"/>
<dbReference type="AlphaFoldDB" id="A0A2S0MI50"/>
<evidence type="ECO:0000256" key="3">
    <source>
        <dbReference type="ARBA" id="ARBA00030757"/>
    </source>
</evidence>
<organism evidence="4 5">
    <name type="scientific">Ottowia oryzae</name>
    <dbReference type="NCBI Taxonomy" id="2109914"/>
    <lineage>
        <taxon>Bacteria</taxon>
        <taxon>Pseudomonadati</taxon>
        <taxon>Pseudomonadota</taxon>
        <taxon>Betaproteobacteria</taxon>
        <taxon>Burkholderiales</taxon>
        <taxon>Comamonadaceae</taxon>
        <taxon>Ottowia</taxon>
    </lineage>
</organism>
<dbReference type="OrthoDB" id="9810066at2"/>
<dbReference type="RefSeq" id="WP_106704098.1">
    <property type="nucleotide sequence ID" value="NZ_CP027666.1"/>
</dbReference>
<dbReference type="GO" id="GO:0005737">
    <property type="term" value="C:cytoplasm"/>
    <property type="evidence" value="ECO:0007669"/>
    <property type="project" value="TreeGrafter"/>
</dbReference>
<proteinExistence type="inferred from homology"/>
<accession>A0A2S0MI50</accession>
<name>A0A2S0MI50_9BURK</name>
<gene>
    <name evidence="4" type="ORF">C6570_15980</name>
</gene>
<dbReference type="PANTHER" id="PTHR11579">
    <property type="entry name" value="PROTEIN-L-ISOASPARTATE O-METHYLTRANSFERASE"/>
    <property type="match status" value="1"/>
</dbReference>
<evidence type="ECO:0000313" key="5">
    <source>
        <dbReference type="Proteomes" id="UP000239709"/>
    </source>
</evidence>
<dbReference type="Proteomes" id="UP000239709">
    <property type="component" value="Chromosome"/>
</dbReference>
<protein>
    <recommendedName>
        <fullName evidence="2">Protein-L-isoaspartate O-methyltransferase</fullName>
    </recommendedName>
    <alternativeName>
        <fullName evidence="3">Protein L-isoaspartyl methyltransferase</fullName>
    </alternativeName>
</protein>
<dbReference type="InterPro" id="IPR029063">
    <property type="entry name" value="SAM-dependent_MTases_sf"/>
</dbReference>
<dbReference type="SUPFAM" id="SSF53335">
    <property type="entry name" value="S-adenosyl-L-methionine-dependent methyltransferases"/>
    <property type="match status" value="1"/>
</dbReference>
<reference evidence="4 5" key="1">
    <citation type="submission" date="2018-03" db="EMBL/GenBank/DDBJ databases">
        <title>Genome sequencing of Ottowia sp.</title>
        <authorList>
            <person name="Kim S.-J."/>
            <person name="Heo J."/>
            <person name="Kwon S.-W."/>
        </authorList>
    </citation>
    <scope>NUCLEOTIDE SEQUENCE [LARGE SCALE GENOMIC DNA]</scope>
    <source>
        <strain evidence="4 5">KADR8-3</strain>
    </source>
</reference>
<dbReference type="PANTHER" id="PTHR11579:SF18">
    <property type="entry name" value="PROTEIN-L-ISOASPARTATE O-METHYLTRANSFERASE"/>
    <property type="match status" value="1"/>
</dbReference>
<keyword evidence="5" id="KW-1185">Reference proteome</keyword>
<dbReference type="Pfam" id="PF01135">
    <property type="entry name" value="PCMT"/>
    <property type="match status" value="1"/>
</dbReference>